<feature type="binding site" evidence="4">
    <location>
        <position position="239"/>
    </location>
    <ligand>
        <name>Mn(2+)</name>
        <dbReference type="ChEBI" id="CHEBI:29035"/>
        <label>1</label>
    </ligand>
</feature>
<evidence type="ECO:0000256" key="2">
    <source>
        <dbReference type="ARBA" id="ARBA00022723"/>
    </source>
</evidence>
<dbReference type="Gene3D" id="3.40.800.10">
    <property type="entry name" value="Ureohydrolase domain"/>
    <property type="match status" value="1"/>
</dbReference>
<evidence type="ECO:0000313" key="6">
    <source>
        <dbReference type="EMBL" id="OUR74841.1"/>
    </source>
</evidence>
<organism evidence="6 7">
    <name type="scientific">Colwellia psychrerythraea</name>
    <name type="common">Vibrio psychroerythus</name>
    <dbReference type="NCBI Taxonomy" id="28229"/>
    <lineage>
        <taxon>Bacteria</taxon>
        <taxon>Pseudomonadati</taxon>
        <taxon>Pseudomonadota</taxon>
        <taxon>Gammaproteobacteria</taxon>
        <taxon>Alteromonadales</taxon>
        <taxon>Colwelliaceae</taxon>
        <taxon>Colwellia</taxon>
    </lineage>
</organism>
<protein>
    <submittedName>
        <fullName evidence="6">Agmatinase</fullName>
    </submittedName>
</protein>
<keyword evidence="2 4" id="KW-0479">Metal-binding</keyword>
<dbReference type="Proteomes" id="UP000243053">
    <property type="component" value="Unassembled WGS sequence"/>
</dbReference>
<dbReference type="Pfam" id="PF00491">
    <property type="entry name" value="Arginase"/>
    <property type="match status" value="1"/>
</dbReference>
<dbReference type="GO" id="GO:0008783">
    <property type="term" value="F:agmatinase activity"/>
    <property type="evidence" value="ECO:0007669"/>
    <property type="project" value="TreeGrafter"/>
</dbReference>
<dbReference type="NCBIfam" id="NF002564">
    <property type="entry name" value="PRK02190.1"/>
    <property type="match status" value="1"/>
</dbReference>
<dbReference type="InterPro" id="IPR006035">
    <property type="entry name" value="Ureohydrolase"/>
</dbReference>
<dbReference type="SUPFAM" id="SSF52768">
    <property type="entry name" value="Arginase/deacetylase"/>
    <property type="match status" value="1"/>
</dbReference>
<keyword evidence="4" id="KW-0464">Manganese</keyword>
<dbReference type="PIRSF" id="PIRSF036979">
    <property type="entry name" value="Arginase"/>
    <property type="match status" value="1"/>
</dbReference>
<comment type="cofactor">
    <cofactor evidence="4">
        <name>Mn(2+)</name>
        <dbReference type="ChEBI" id="CHEBI:29035"/>
    </cofactor>
    <text evidence="4">Binds 2 manganese ions per subunit.</text>
</comment>
<sequence length="318" mass="34754">MTRPTDFAITREELLGTEIEPTFSGVLSFLRRKYSKDLTHAEVAVTGIPYDLALSNRSGARLGPRAIRAASSNLAWGTVAHWGIDPFETLPVVDYGDCGIDTSMPEQVPKDIEQHISHILEQNCATLCLGGDHFISYPILKAYAKKFGGEISLIHFDAHYDTWNDTKGKIDHGTMFYHAAKQGIISPERSVQIGMRTAIDDTIGFNVIDNHAVHSQQPEQIAEQIKKIVGNNPCYLTFDIDCLDPVYAPGTGTPVVGGLSTYQAQRILRGLEGINLIGMDLVEVSPAYDHAEITSLAAASLALDLLCLYASASHQKTK</sequence>
<dbReference type="EMBL" id="MAAF01000120">
    <property type="protein sequence ID" value="OUR74841.1"/>
    <property type="molecule type" value="Genomic_DNA"/>
</dbReference>
<dbReference type="PROSITE" id="PS51409">
    <property type="entry name" value="ARGINASE_2"/>
    <property type="match status" value="1"/>
</dbReference>
<evidence type="ECO:0000313" key="7">
    <source>
        <dbReference type="Proteomes" id="UP000243053"/>
    </source>
</evidence>
<feature type="binding site" evidence="4">
    <location>
        <position position="241"/>
    </location>
    <ligand>
        <name>Mn(2+)</name>
        <dbReference type="ChEBI" id="CHEBI:29035"/>
        <label>1</label>
    </ligand>
</feature>
<feature type="binding site" evidence="4">
    <location>
        <position position="161"/>
    </location>
    <ligand>
        <name>Mn(2+)</name>
        <dbReference type="ChEBI" id="CHEBI:29035"/>
        <label>1</label>
    </ligand>
</feature>
<reference evidence="7" key="1">
    <citation type="journal article" date="2017" name="Proc. Natl. Acad. Sci. U.S.A.">
        <title>Simulation of Deepwater Horizon oil plume reveals substrate specialization within a complex community of hydrocarbon degraders.</title>
        <authorList>
            <person name="Hu P."/>
            <person name="Dubinsky E.A."/>
            <person name="Probst A.J."/>
            <person name="Wang J."/>
            <person name="Sieber C.M.K."/>
            <person name="Tom L.M."/>
            <person name="Gardinali P."/>
            <person name="Banfield J.F."/>
            <person name="Atlas R.M."/>
            <person name="Andersen G.L."/>
        </authorList>
    </citation>
    <scope>NUCLEOTIDE SEQUENCE [LARGE SCALE GENOMIC DNA]</scope>
</reference>
<name>A0A1Y5DWH9_COLPS</name>
<feature type="binding site" evidence="4">
    <location>
        <position position="157"/>
    </location>
    <ligand>
        <name>Mn(2+)</name>
        <dbReference type="ChEBI" id="CHEBI:29035"/>
        <label>1</label>
    </ligand>
</feature>
<keyword evidence="3 5" id="KW-0378">Hydrolase</keyword>
<accession>A0A1Y5DWH9</accession>
<proteinExistence type="inferred from homology"/>
<comment type="caution">
    <text evidence="6">The sequence shown here is derived from an EMBL/GenBank/DDBJ whole genome shotgun (WGS) entry which is preliminary data.</text>
</comment>
<dbReference type="InterPro" id="IPR020855">
    <property type="entry name" value="Ureohydrolase_Mn_BS"/>
</dbReference>
<dbReference type="GO" id="GO:0033389">
    <property type="term" value="P:putrescine biosynthetic process from arginine, via agmatine"/>
    <property type="evidence" value="ECO:0007669"/>
    <property type="project" value="TreeGrafter"/>
</dbReference>
<dbReference type="PANTHER" id="PTHR11358:SF26">
    <property type="entry name" value="GUANIDINO ACID HYDROLASE, MITOCHONDRIAL"/>
    <property type="match status" value="1"/>
</dbReference>
<dbReference type="CDD" id="cd11592">
    <property type="entry name" value="Agmatinase_PAH"/>
    <property type="match status" value="1"/>
</dbReference>
<dbReference type="InterPro" id="IPR005925">
    <property type="entry name" value="Agmatinase-rel"/>
</dbReference>
<dbReference type="PANTHER" id="PTHR11358">
    <property type="entry name" value="ARGINASE/AGMATINASE"/>
    <property type="match status" value="1"/>
</dbReference>
<dbReference type="GO" id="GO:0046872">
    <property type="term" value="F:metal ion binding"/>
    <property type="evidence" value="ECO:0007669"/>
    <property type="project" value="UniProtKB-KW"/>
</dbReference>
<feature type="binding site" evidence="4">
    <location>
        <position position="159"/>
    </location>
    <ligand>
        <name>Mn(2+)</name>
        <dbReference type="ChEBI" id="CHEBI:29035"/>
        <label>1</label>
    </ligand>
</feature>
<evidence type="ECO:0000256" key="5">
    <source>
        <dbReference type="RuleBase" id="RU003684"/>
    </source>
</evidence>
<evidence type="ECO:0000256" key="4">
    <source>
        <dbReference type="PIRSR" id="PIRSR036979-1"/>
    </source>
</evidence>
<comment type="similarity">
    <text evidence="1">Belongs to the arginase family. Agmatinase subfamily.</text>
</comment>
<dbReference type="NCBIfam" id="TIGR01230">
    <property type="entry name" value="agmatinase"/>
    <property type="match status" value="1"/>
</dbReference>
<gene>
    <name evidence="6" type="ORF">A9Q75_19000</name>
</gene>
<evidence type="ECO:0000256" key="1">
    <source>
        <dbReference type="ARBA" id="ARBA00009227"/>
    </source>
</evidence>
<dbReference type="PROSITE" id="PS01053">
    <property type="entry name" value="ARGINASE_1"/>
    <property type="match status" value="1"/>
</dbReference>
<dbReference type="InterPro" id="IPR023696">
    <property type="entry name" value="Ureohydrolase_dom_sf"/>
</dbReference>
<evidence type="ECO:0000256" key="3">
    <source>
        <dbReference type="ARBA" id="ARBA00022801"/>
    </source>
</evidence>
<dbReference type="AlphaFoldDB" id="A0A1Y5DWH9"/>
<feature type="binding site" evidence="4">
    <location>
        <position position="133"/>
    </location>
    <ligand>
        <name>Mn(2+)</name>
        <dbReference type="ChEBI" id="CHEBI:29035"/>
        <label>1</label>
    </ligand>
</feature>